<name>A0ACB7PIN0_9PEZI</name>
<reference evidence="1 2" key="1">
    <citation type="journal article" date="2021" name="Nat. Commun.">
        <title>Genetic determinants of endophytism in the Arabidopsis root mycobiome.</title>
        <authorList>
            <person name="Mesny F."/>
            <person name="Miyauchi S."/>
            <person name="Thiergart T."/>
            <person name="Pickel B."/>
            <person name="Atanasova L."/>
            <person name="Karlsson M."/>
            <person name="Huettel B."/>
            <person name="Barry K.W."/>
            <person name="Haridas S."/>
            <person name="Chen C."/>
            <person name="Bauer D."/>
            <person name="Andreopoulos W."/>
            <person name="Pangilinan J."/>
            <person name="LaButti K."/>
            <person name="Riley R."/>
            <person name="Lipzen A."/>
            <person name="Clum A."/>
            <person name="Drula E."/>
            <person name="Henrissat B."/>
            <person name="Kohler A."/>
            <person name="Grigoriev I.V."/>
            <person name="Martin F.M."/>
            <person name="Hacquard S."/>
        </authorList>
    </citation>
    <scope>NUCLEOTIDE SEQUENCE [LARGE SCALE GENOMIC DNA]</scope>
    <source>
        <strain evidence="1 2">MPI-SDFR-AT-0079</strain>
    </source>
</reference>
<protein>
    <submittedName>
        <fullName evidence="1">Uncharacterized protein</fullName>
    </submittedName>
</protein>
<sequence length="153" mass="16693">MGGWVPEEAGQGRSSDFLHPSCWCLVFSVFASCLLLAAWCLLPLRRHASGSRVGVYCGRGIGRWVEAVHGGLCEVVGGGVFEVWLVSRGFLGWSSDMLRLVAVLDCLLLLRSIKDMATGLKGLSKWRIARSFSAIIATNPRESHARVDCSWAL</sequence>
<dbReference type="Proteomes" id="UP000724584">
    <property type="component" value="Unassembled WGS sequence"/>
</dbReference>
<accession>A0ACB7PIN0</accession>
<evidence type="ECO:0000313" key="2">
    <source>
        <dbReference type="Proteomes" id="UP000724584"/>
    </source>
</evidence>
<comment type="caution">
    <text evidence="1">The sequence shown here is derived from an EMBL/GenBank/DDBJ whole genome shotgun (WGS) entry which is preliminary data.</text>
</comment>
<gene>
    <name evidence="1" type="ORF">F5144DRAFT_564954</name>
</gene>
<evidence type="ECO:0000313" key="1">
    <source>
        <dbReference type="EMBL" id="KAH6641810.1"/>
    </source>
</evidence>
<dbReference type="EMBL" id="JAGIZQ010000002">
    <property type="protein sequence ID" value="KAH6641810.1"/>
    <property type="molecule type" value="Genomic_DNA"/>
</dbReference>
<keyword evidence="2" id="KW-1185">Reference proteome</keyword>
<proteinExistence type="predicted"/>
<organism evidence="1 2">
    <name type="scientific">Chaetomium tenue</name>
    <dbReference type="NCBI Taxonomy" id="1854479"/>
    <lineage>
        <taxon>Eukaryota</taxon>
        <taxon>Fungi</taxon>
        <taxon>Dikarya</taxon>
        <taxon>Ascomycota</taxon>
        <taxon>Pezizomycotina</taxon>
        <taxon>Sordariomycetes</taxon>
        <taxon>Sordariomycetidae</taxon>
        <taxon>Sordariales</taxon>
        <taxon>Chaetomiaceae</taxon>
        <taxon>Chaetomium</taxon>
    </lineage>
</organism>